<dbReference type="Pfam" id="PF00296">
    <property type="entry name" value="Bac_luciferase"/>
    <property type="match status" value="1"/>
</dbReference>
<dbReference type="InterPro" id="IPR011251">
    <property type="entry name" value="Luciferase-like_dom"/>
</dbReference>
<dbReference type="RefSeq" id="WP_307559263.1">
    <property type="nucleotide sequence ID" value="NZ_JAUSQU010000001.1"/>
</dbReference>
<evidence type="ECO:0000259" key="2">
    <source>
        <dbReference type="Pfam" id="PF00296"/>
    </source>
</evidence>
<protein>
    <submittedName>
        <fullName evidence="3">F420-dependent oxidoreductase</fullName>
    </submittedName>
</protein>
<accession>A0ABT9QCC1</accession>
<dbReference type="EMBL" id="JAUSQU010000001">
    <property type="protein sequence ID" value="MDP9844420.1"/>
    <property type="molecule type" value="Genomic_DNA"/>
</dbReference>
<sequence length="294" mass="31664">MKVRMGIAPAATESADRFAGTVDRAEALGIDSLWLSEVVFGPSVEPFVGMGYALSRTTRMKVGTGVAILPGRHPVLVAKQLASLSALAPGRVLPAFGLHPARPEEKSVFPIAGSSRGAVFDESLELLRLLLRQERVTFRGRFHSVEDAGVGPLPAKPLDIWLGGSGPVALRRVGRLADGWLASFLTPQEAGAGRKAIQDHAAEAGREIEPDHYGISLAVALGSIPDELAAAIRRRRPDADPADLVPVGWQACRDRIERYIAAGITKFVVRPAGRTPETEHFMEEFARELMPMEN</sequence>
<dbReference type="Proteomes" id="UP001225356">
    <property type="component" value="Unassembled WGS sequence"/>
</dbReference>
<gene>
    <name evidence="3" type="ORF">J2853_003631</name>
</gene>
<comment type="caution">
    <text evidence="3">The sequence shown here is derived from an EMBL/GenBank/DDBJ whole genome shotgun (WGS) entry which is preliminary data.</text>
</comment>
<evidence type="ECO:0000313" key="4">
    <source>
        <dbReference type="Proteomes" id="UP001225356"/>
    </source>
</evidence>
<dbReference type="SUPFAM" id="SSF51679">
    <property type="entry name" value="Bacterial luciferase-like"/>
    <property type="match status" value="1"/>
</dbReference>
<reference evidence="3 4" key="1">
    <citation type="submission" date="2023-07" db="EMBL/GenBank/DDBJ databases">
        <title>Sequencing the genomes of 1000 actinobacteria strains.</title>
        <authorList>
            <person name="Klenk H.-P."/>
        </authorList>
    </citation>
    <scope>NUCLEOTIDE SEQUENCE [LARGE SCALE GENOMIC DNA]</scope>
    <source>
        <strain evidence="3 4">DSM 46740</strain>
    </source>
</reference>
<dbReference type="PANTHER" id="PTHR43244">
    <property type="match status" value="1"/>
</dbReference>
<dbReference type="PANTHER" id="PTHR43244:SF1">
    <property type="entry name" value="5,10-METHYLENETETRAHYDROMETHANOPTERIN REDUCTASE"/>
    <property type="match status" value="1"/>
</dbReference>
<organism evidence="3 4">
    <name type="scientific">Streptosporangium lutulentum</name>
    <dbReference type="NCBI Taxonomy" id="1461250"/>
    <lineage>
        <taxon>Bacteria</taxon>
        <taxon>Bacillati</taxon>
        <taxon>Actinomycetota</taxon>
        <taxon>Actinomycetes</taxon>
        <taxon>Streptosporangiales</taxon>
        <taxon>Streptosporangiaceae</taxon>
        <taxon>Streptosporangium</taxon>
    </lineage>
</organism>
<evidence type="ECO:0000256" key="1">
    <source>
        <dbReference type="ARBA" id="ARBA00023002"/>
    </source>
</evidence>
<dbReference type="InterPro" id="IPR022402">
    <property type="entry name" value="F420_OxRdatse_MSMEG3544_pred"/>
</dbReference>
<dbReference type="NCBIfam" id="TIGR03854">
    <property type="entry name" value="F420_MSMEG_3544"/>
    <property type="match status" value="1"/>
</dbReference>
<proteinExistence type="predicted"/>
<name>A0ABT9QCC1_9ACTN</name>
<dbReference type="Gene3D" id="3.20.20.30">
    <property type="entry name" value="Luciferase-like domain"/>
    <property type="match status" value="1"/>
</dbReference>
<dbReference type="InterPro" id="IPR050564">
    <property type="entry name" value="F420-G6PD/mer"/>
</dbReference>
<evidence type="ECO:0000313" key="3">
    <source>
        <dbReference type="EMBL" id="MDP9844420.1"/>
    </source>
</evidence>
<keyword evidence="4" id="KW-1185">Reference proteome</keyword>
<dbReference type="InterPro" id="IPR036661">
    <property type="entry name" value="Luciferase-like_sf"/>
</dbReference>
<feature type="domain" description="Luciferase-like" evidence="2">
    <location>
        <begin position="11"/>
        <end position="234"/>
    </location>
</feature>
<keyword evidence="1" id="KW-0560">Oxidoreductase</keyword>